<evidence type="ECO:0000256" key="5">
    <source>
        <dbReference type="ARBA" id="ARBA00023295"/>
    </source>
</evidence>
<feature type="binding site" evidence="9">
    <location>
        <position position="162"/>
    </location>
    <ligand>
        <name>Zn(2+)</name>
        <dbReference type="ChEBI" id="CHEBI:29105"/>
    </ligand>
</feature>
<dbReference type="InterPro" id="IPR029062">
    <property type="entry name" value="Class_I_gatase-like"/>
</dbReference>
<dbReference type="GO" id="GO:0009341">
    <property type="term" value="C:beta-galactosidase complex"/>
    <property type="evidence" value="ECO:0007669"/>
    <property type="project" value="InterPro"/>
</dbReference>
<evidence type="ECO:0000313" key="13">
    <source>
        <dbReference type="EMBL" id="GCF11220.1"/>
    </source>
</evidence>
<dbReference type="Gene3D" id="2.60.40.1180">
    <property type="entry name" value="Golgi alpha-mannosidase II"/>
    <property type="match status" value="1"/>
</dbReference>
<dbReference type="PIRSF" id="PIRSF001084">
    <property type="entry name" value="B-galactosidase"/>
    <property type="match status" value="1"/>
</dbReference>
<dbReference type="CDD" id="cd03143">
    <property type="entry name" value="A4_beta-galactosidase_middle_domain"/>
    <property type="match status" value="1"/>
</dbReference>
<dbReference type="EMBL" id="BIXY01000099">
    <property type="protein sequence ID" value="GCF11220.1"/>
    <property type="molecule type" value="Genomic_DNA"/>
</dbReference>
<dbReference type="InterPro" id="IPR017853">
    <property type="entry name" value="GH"/>
</dbReference>
<dbReference type="PANTHER" id="PTHR36447:SF1">
    <property type="entry name" value="BETA-GALACTOSIDASE GANA"/>
    <property type="match status" value="1"/>
</dbReference>
<dbReference type="GO" id="GO:0004565">
    <property type="term" value="F:beta-galactosidase activity"/>
    <property type="evidence" value="ECO:0007669"/>
    <property type="project" value="UniProtKB-EC"/>
</dbReference>
<evidence type="ECO:0000256" key="8">
    <source>
        <dbReference type="PIRSR" id="PIRSR001084-2"/>
    </source>
</evidence>
<evidence type="ECO:0000256" key="6">
    <source>
        <dbReference type="PIRNR" id="PIRNR001084"/>
    </source>
</evidence>
<dbReference type="EC" id="3.2.1.23" evidence="3 6"/>
<evidence type="ECO:0000256" key="4">
    <source>
        <dbReference type="ARBA" id="ARBA00022801"/>
    </source>
</evidence>
<feature type="domain" description="Beta-galactosidase C-terminal" evidence="12">
    <location>
        <begin position="613"/>
        <end position="674"/>
    </location>
</feature>
<dbReference type="RefSeq" id="WP_149404059.1">
    <property type="nucleotide sequence ID" value="NZ_BIXY01000099.1"/>
</dbReference>
<dbReference type="GO" id="GO:0006012">
    <property type="term" value="P:galactose metabolic process"/>
    <property type="evidence" value="ECO:0007669"/>
    <property type="project" value="InterPro"/>
</dbReference>
<dbReference type="Gene3D" id="3.40.50.880">
    <property type="match status" value="1"/>
</dbReference>
<dbReference type="InterPro" id="IPR013529">
    <property type="entry name" value="Glyco_hydro_42_N"/>
</dbReference>
<keyword evidence="9" id="KW-0862">Zinc</keyword>
<keyword evidence="14" id="KW-1185">Reference proteome</keyword>
<feature type="binding site" evidence="9">
    <location>
        <position position="122"/>
    </location>
    <ligand>
        <name>Zn(2+)</name>
        <dbReference type="ChEBI" id="CHEBI:29105"/>
    </ligand>
</feature>
<sequence length="676" mass="77217">MQQPSFPPVNSRHPSLWHGGDYNPEQWPAEVWDEDVRLMQECGYTIATIGVFSWVSLQPAEDRFTFEWLDEVIKRLAAAGRVICLATPSAAQPAWMSQRYPDVLRVDEYGVRRHHGERSNYCPTSPHYRAFAVDMARRLAERYHQHPALALWHISNEYAGACYCDHCASVFRDWLKTRYSSLEDLNQHWWTAFWSHTYTSWDQIEPPYQNGEQAVHGLTLDYKRFQSEMMLECFKAERAAIRTFSQDIPITTNMMGTYPVLDYRAWAKELDVISWDNYPQVNAAPSDIAFTHDLNRGLRDGQPFLLMEQTPSSQNWQAVNALKRPGILRLWSYQAIAHGSDSVMYFQWRRGRGGCEKLHGAIIEHSGSSDTRVFREVSTLGGELAALQDRTLGAVTDARIGLLFDWENRWALEGAIGPVRDKRYAETVRQHYAALWQQHVPVDIIFSDSDLSRYQIVIAPMLYMLKPGVAERIAAFVEQGGTFITTYMSGMVDQHDLAFENGYPGPLRKVLGIWNEEIDALYPDQYNQIVMSDGSGSYPCNHLCALVRNEGASVLATYGSDFYANTPALTRNTYGAGTAYYLASAPDDAFLSDFYQRLCREHQIQPILSVPDGIEVTQRRNEQGSLLYLLNHNDQETQIALPAATRYRNLLRDRNQEVTHTITLDGYDVAILEELS</sequence>
<evidence type="ECO:0000256" key="7">
    <source>
        <dbReference type="PIRSR" id="PIRSR001084-1"/>
    </source>
</evidence>
<keyword evidence="4 6" id="KW-0378">Hydrolase</keyword>
<protein>
    <recommendedName>
        <fullName evidence="3 6">Beta-galactosidase</fullName>
        <shortName evidence="6">Beta-gal</shortName>
        <ecNumber evidence="3 6">3.2.1.23</ecNumber>
    </recommendedName>
</protein>
<dbReference type="InterPro" id="IPR003476">
    <property type="entry name" value="Glyco_hydro_42"/>
</dbReference>
<feature type="domain" description="Glycoside hydrolase family 42 N-terminal" evidence="10">
    <location>
        <begin position="21"/>
        <end position="386"/>
    </location>
</feature>
<dbReference type="PANTHER" id="PTHR36447">
    <property type="entry name" value="BETA-GALACTOSIDASE GANA"/>
    <property type="match status" value="1"/>
</dbReference>
<dbReference type="SUPFAM" id="SSF52317">
    <property type="entry name" value="Class I glutamine amidotransferase-like"/>
    <property type="match status" value="1"/>
</dbReference>
<dbReference type="InterPro" id="IPR013739">
    <property type="entry name" value="Beta_galactosidase_C"/>
</dbReference>
<name>A0A5A5TI02_9CHLR</name>
<feature type="binding site" evidence="8">
    <location>
        <position position="156"/>
    </location>
    <ligand>
        <name>substrate</name>
    </ligand>
</feature>
<evidence type="ECO:0000259" key="11">
    <source>
        <dbReference type="Pfam" id="PF08532"/>
    </source>
</evidence>
<dbReference type="Pfam" id="PF08532">
    <property type="entry name" value="Glyco_hydro_42M"/>
    <property type="match status" value="1"/>
</dbReference>
<feature type="binding site" evidence="9">
    <location>
        <position position="167"/>
    </location>
    <ligand>
        <name>Zn(2+)</name>
        <dbReference type="ChEBI" id="CHEBI:29105"/>
    </ligand>
</feature>
<evidence type="ECO:0000256" key="3">
    <source>
        <dbReference type="ARBA" id="ARBA00012756"/>
    </source>
</evidence>
<accession>A0A5A5TI02</accession>
<dbReference type="Proteomes" id="UP000322530">
    <property type="component" value="Unassembled WGS sequence"/>
</dbReference>
<dbReference type="SUPFAM" id="SSF51445">
    <property type="entry name" value="(Trans)glycosidases"/>
    <property type="match status" value="1"/>
</dbReference>
<dbReference type="GO" id="GO:0046872">
    <property type="term" value="F:metal ion binding"/>
    <property type="evidence" value="ECO:0007669"/>
    <property type="project" value="UniProtKB-KW"/>
</dbReference>
<evidence type="ECO:0000259" key="12">
    <source>
        <dbReference type="Pfam" id="PF08533"/>
    </source>
</evidence>
<evidence type="ECO:0000256" key="1">
    <source>
        <dbReference type="ARBA" id="ARBA00001412"/>
    </source>
</evidence>
<feature type="binding site" evidence="8">
    <location>
        <position position="316"/>
    </location>
    <ligand>
        <name>substrate</name>
    </ligand>
</feature>
<dbReference type="OrthoDB" id="9800974at2"/>
<proteinExistence type="inferred from homology"/>
<dbReference type="Pfam" id="PF08533">
    <property type="entry name" value="Glyco_hydro_42C"/>
    <property type="match status" value="1"/>
</dbReference>
<comment type="caution">
    <text evidence="13">The sequence shown here is derived from an EMBL/GenBank/DDBJ whole genome shotgun (WGS) entry which is preliminary data.</text>
</comment>
<dbReference type="Pfam" id="PF02449">
    <property type="entry name" value="Glyco_hydro_42"/>
    <property type="match status" value="1"/>
</dbReference>
<feature type="active site" description="Proton donor" evidence="7">
    <location>
        <position position="157"/>
    </location>
</feature>
<organism evidence="13 14">
    <name type="scientific">Dictyobacter arantiisoli</name>
    <dbReference type="NCBI Taxonomy" id="2014874"/>
    <lineage>
        <taxon>Bacteria</taxon>
        <taxon>Bacillati</taxon>
        <taxon>Chloroflexota</taxon>
        <taxon>Ktedonobacteria</taxon>
        <taxon>Ktedonobacterales</taxon>
        <taxon>Dictyobacteraceae</taxon>
        <taxon>Dictyobacter</taxon>
    </lineage>
</organism>
<evidence type="ECO:0000313" key="14">
    <source>
        <dbReference type="Proteomes" id="UP000322530"/>
    </source>
</evidence>
<reference evidence="13 14" key="1">
    <citation type="submission" date="2019-01" db="EMBL/GenBank/DDBJ databases">
        <title>Draft genome sequence of Dictyobacter sp. Uno17.</title>
        <authorList>
            <person name="Wang C.M."/>
            <person name="Zheng Y."/>
            <person name="Sakai Y."/>
            <person name="Abe K."/>
            <person name="Yokota A."/>
            <person name="Yabe S."/>
        </authorList>
    </citation>
    <scope>NUCLEOTIDE SEQUENCE [LARGE SCALE GENOMIC DNA]</scope>
    <source>
        <strain evidence="13 14">Uno17</strain>
    </source>
</reference>
<evidence type="ECO:0000256" key="2">
    <source>
        <dbReference type="ARBA" id="ARBA00005940"/>
    </source>
</evidence>
<comment type="catalytic activity">
    <reaction evidence="1 6">
        <text>Hydrolysis of terminal non-reducing beta-D-galactose residues in beta-D-galactosides.</text>
        <dbReference type="EC" id="3.2.1.23"/>
    </reaction>
</comment>
<dbReference type="InterPro" id="IPR013738">
    <property type="entry name" value="Beta_galactosidase_Trimer"/>
</dbReference>
<dbReference type="Gene3D" id="3.20.20.80">
    <property type="entry name" value="Glycosidases"/>
    <property type="match status" value="1"/>
</dbReference>
<dbReference type="InterPro" id="IPR013780">
    <property type="entry name" value="Glyco_hydro_b"/>
</dbReference>
<keyword evidence="5 6" id="KW-0326">Glycosidase</keyword>
<gene>
    <name evidence="13" type="ORF">KDI_47840</name>
</gene>
<feature type="domain" description="Beta-galactosidase trimerisation" evidence="11">
    <location>
        <begin position="398"/>
        <end position="604"/>
    </location>
</feature>
<dbReference type="AlphaFoldDB" id="A0A5A5TI02"/>
<evidence type="ECO:0000256" key="9">
    <source>
        <dbReference type="PIRSR" id="PIRSR001084-3"/>
    </source>
</evidence>
<feature type="binding site" evidence="8">
    <location>
        <position position="118"/>
    </location>
    <ligand>
        <name>substrate</name>
    </ligand>
</feature>
<feature type="active site" description="Nucleophile" evidence="7">
    <location>
        <position position="308"/>
    </location>
</feature>
<feature type="binding site" evidence="9">
    <location>
        <position position="164"/>
    </location>
    <ligand>
        <name>Zn(2+)</name>
        <dbReference type="ChEBI" id="CHEBI:29105"/>
    </ligand>
</feature>
<keyword evidence="9" id="KW-0479">Metal-binding</keyword>
<evidence type="ECO:0000259" key="10">
    <source>
        <dbReference type="Pfam" id="PF02449"/>
    </source>
</evidence>
<comment type="similarity">
    <text evidence="2 6">Belongs to the glycosyl hydrolase 42 family.</text>
</comment>